<evidence type="ECO:0000256" key="1">
    <source>
        <dbReference type="PROSITE-ProRule" id="PRU00339"/>
    </source>
</evidence>
<dbReference type="Pfam" id="PF13414">
    <property type="entry name" value="TPR_11"/>
    <property type="match status" value="1"/>
</dbReference>
<proteinExistence type="predicted"/>
<dbReference type="Pfam" id="PF14280">
    <property type="entry name" value="DUF4365"/>
    <property type="match status" value="1"/>
</dbReference>
<dbReference type="PANTHER" id="PTHR12558:SF13">
    <property type="entry name" value="CELL DIVISION CYCLE PROTEIN 27 HOMOLOG"/>
    <property type="match status" value="1"/>
</dbReference>
<dbReference type="PROSITE" id="PS50293">
    <property type="entry name" value="TPR_REGION"/>
    <property type="match status" value="1"/>
</dbReference>
<dbReference type="Proteomes" id="UP001292182">
    <property type="component" value="Unassembled WGS sequence"/>
</dbReference>
<protein>
    <submittedName>
        <fullName evidence="3">Tetratricopeptide repeat protein</fullName>
    </submittedName>
</protein>
<dbReference type="Gene3D" id="1.25.40.10">
    <property type="entry name" value="Tetratricopeptide repeat domain"/>
    <property type="match status" value="2"/>
</dbReference>
<feature type="repeat" description="TPR" evidence="1">
    <location>
        <begin position="566"/>
        <end position="599"/>
    </location>
</feature>
<feature type="repeat" description="TPR" evidence="1">
    <location>
        <begin position="312"/>
        <end position="345"/>
    </location>
</feature>
<evidence type="ECO:0000313" key="4">
    <source>
        <dbReference type="Proteomes" id="UP001292182"/>
    </source>
</evidence>
<name>A0ABU5LNS2_9SPHN</name>
<dbReference type="RefSeq" id="WP_322538779.1">
    <property type="nucleotide sequence ID" value="NZ_JAOBTW010000004.1"/>
</dbReference>
<sequence length="650" mass="73501">MNPFDELPKRDRNHEIDEIATAAFRRRLVESGAFVLQSVDQKDYGSDCQIEVVDSGTATNARIQVQLKGTERPLNADGSVSVEVSRTNFNYLMMQDHGFYVCYHVPTASLRATSVDSVLRQYDHDGKDWTSQKTLTVTFRDELTVERLIALAHLVRLGAASARDRRVGQATVEVAALPAMLRTSVPVVHVPPDRAAAAELLRHLYEGDADDAISATFNEFSALLGADDDAMGPAYMAEINRGMDGRSQSRQRIEKAVEHFRSKLSQERYQPGSLHYTLGNAFSALGDEVAAKAAYEEAVSDQRYMAIPDLAAQVLKNLGTSIERLGDPEEAYEKYRAALQLNPDLPEAHNALGNYYVRVGRYGDALEHFDRAIFADGQLGRASAVAGWKVNVLFNLNDGRAAFREINTLLTRAEHDPWIWPWCARQVGSFGRTTPENARQALLFWRRFVIAHPDDVPARRELTQIAFYARRHGLDIEKTYAEFREDFDRHIHRFDSEDAAFLWDRLGHWAQEDDDWSEAERCFRKAFELDGGHYGYCLGVALNFLDRHEEALPILSEQATSIQPDAMSWFQVAVASERLGKTAEAVDAYYKSLDLDPDYDLAMFNLGGVHWNAREVSEAIAVWLIAIERFPDHDLTRKLREEMPFLFDDD</sequence>
<evidence type="ECO:0000259" key="2">
    <source>
        <dbReference type="Pfam" id="PF14280"/>
    </source>
</evidence>
<dbReference type="Pfam" id="PF13432">
    <property type="entry name" value="TPR_16"/>
    <property type="match status" value="1"/>
</dbReference>
<dbReference type="SMART" id="SM00028">
    <property type="entry name" value="TPR"/>
    <property type="match status" value="6"/>
</dbReference>
<dbReference type="Pfam" id="PF13181">
    <property type="entry name" value="TPR_8"/>
    <property type="match status" value="1"/>
</dbReference>
<feature type="domain" description="DUF4365" evidence="2">
    <location>
        <begin position="19"/>
        <end position="153"/>
    </location>
</feature>
<dbReference type="InterPro" id="IPR025375">
    <property type="entry name" value="DUF4365"/>
</dbReference>
<dbReference type="PROSITE" id="PS50005">
    <property type="entry name" value="TPR"/>
    <property type="match status" value="4"/>
</dbReference>
<feature type="repeat" description="TPR" evidence="1">
    <location>
        <begin position="346"/>
        <end position="379"/>
    </location>
</feature>
<reference evidence="4" key="1">
    <citation type="submission" date="2023-07" db="EMBL/GenBank/DDBJ databases">
        <title>Whole genome sequence analysis of rice epiphytic Sphingomonas sanguinis OsEp_Plm_15B2.</title>
        <authorList>
            <person name="Sahu K.P."/>
            <person name="Asharani P."/>
            <person name="Reddy B."/>
            <person name="Kumar A."/>
        </authorList>
    </citation>
    <scope>NUCLEOTIDE SEQUENCE [LARGE SCALE GENOMIC DNA]</scope>
    <source>
        <strain evidence="4">OsEp_Plm_15B2</strain>
    </source>
</reference>
<organism evidence="3 4">
    <name type="scientific">Sphingomonas sanguinis</name>
    <dbReference type="NCBI Taxonomy" id="33051"/>
    <lineage>
        <taxon>Bacteria</taxon>
        <taxon>Pseudomonadati</taxon>
        <taxon>Pseudomonadota</taxon>
        <taxon>Alphaproteobacteria</taxon>
        <taxon>Sphingomonadales</taxon>
        <taxon>Sphingomonadaceae</taxon>
        <taxon>Sphingomonas</taxon>
    </lineage>
</organism>
<accession>A0ABU5LNS2</accession>
<dbReference type="InterPro" id="IPR011990">
    <property type="entry name" value="TPR-like_helical_dom_sf"/>
</dbReference>
<dbReference type="EMBL" id="JAOBTW010000004">
    <property type="protein sequence ID" value="MDZ7281365.1"/>
    <property type="molecule type" value="Genomic_DNA"/>
</dbReference>
<keyword evidence="4" id="KW-1185">Reference proteome</keyword>
<keyword evidence="1" id="KW-0802">TPR repeat</keyword>
<dbReference type="PANTHER" id="PTHR12558">
    <property type="entry name" value="CELL DIVISION CYCLE 16,23,27"/>
    <property type="match status" value="1"/>
</dbReference>
<dbReference type="SUPFAM" id="SSF48452">
    <property type="entry name" value="TPR-like"/>
    <property type="match status" value="2"/>
</dbReference>
<comment type="caution">
    <text evidence="3">The sequence shown here is derived from an EMBL/GenBank/DDBJ whole genome shotgun (WGS) entry which is preliminary data.</text>
</comment>
<evidence type="ECO:0000313" key="3">
    <source>
        <dbReference type="EMBL" id="MDZ7281365.1"/>
    </source>
</evidence>
<gene>
    <name evidence="3" type="ORF">N4G62_04900</name>
</gene>
<dbReference type="InterPro" id="IPR019734">
    <property type="entry name" value="TPR_rpt"/>
</dbReference>
<feature type="repeat" description="TPR" evidence="1">
    <location>
        <begin position="500"/>
        <end position="533"/>
    </location>
</feature>